<feature type="compositionally biased region" description="Polar residues" evidence="1">
    <location>
        <begin position="270"/>
        <end position="281"/>
    </location>
</feature>
<protein>
    <submittedName>
        <fullName evidence="4">UPF0481 protein At3g02645</fullName>
    </submittedName>
</protein>
<sequence>MASLSIFDSESDEDTWVIQINQLVNETNLSILNTMPVCIYQVPKSLSCVKPEAFAPQLIAIGPYTHFHPDLYPMERFKVFAAKRVLDHFKKHNLKQLVELLHSTGPFIRASYHKYLDLKEETLLYTIAIDGLFLMDFFHNYIDDKMFGSFMTGLEEQVQKSGVKLTKDAIIRDLIMVENQIPTYIMVRILMLETSHPIDSIQEYLGSMLLSFCHKHSPLKSTHTPTSSEAVTKYYHILDLMYHLVVFQNEKSETQPLFKSECPSKPLCNDDSTTDNVPTSSKSDKKASVILLKKAKSAITWALDTLKKLKDVNIPFLQPIKRHLDPILHISSNLESISSQKARPEADKDQDEAPVVVTIPCVHELHSVGIQFQPSEGGIMAIEFNEKKGILYLPLLKLDVNSEVIMRNLVAHEALTKPDFLIFTRYTELMRAIIDTVEDVRLLKNANIIESSSTLSVEEMEELFNGMSKSIGPTKTEKLDETIKKVNKYFHNKRKANLYRTLTEYVYHSWRLFTLLATLVLLAMTALQTFCSAYDCPSYFRSK</sequence>
<dbReference type="PANTHER" id="PTHR31170">
    <property type="entry name" value="BNAC04G53230D PROTEIN"/>
    <property type="match status" value="1"/>
</dbReference>
<dbReference type="Proteomes" id="UP000694853">
    <property type="component" value="Unplaced"/>
</dbReference>
<gene>
    <name evidence="4" type="primary">LOC113867490</name>
</gene>
<keyword evidence="2" id="KW-0812">Transmembrane</keyword>
<accession>A0A8B8LQU2</accession>
<organism evidence="3 4">
    <name type="scientific">Abrus precatorius</name>
    <name type="common">Indian licorice</name>
    <name type="synonym">Glycine abrus</name>
    <dbReference type="NCBI Taxonomy" id="3816"/>
    <lineage>
        <taxon>Eukaryota</taxon>
        <taxon>Viridiplantae</taxon>
        <taxon>Streptophyta</taxon>
        <taxon>Embryophyta</taxon>
        <taxon>Tracheophyta</taxon>
        <taxon>Spermatophyta</taxon>
        <taxon>Magnoliopsida</taxon>
        <taxon>eudicotyledons</taxon>
        <taxon>Gunneridae</taxon>
        <taxon>Pentapetalae</taxon>
        <taxon>rosids</taxon>
        <taxon>fabids</taxon>
        <taxon>Fabales</taxon>
        <taxon>Fabaceae</taxon>
        <taxon>Papilionoideae</taxon>
        <taxon>50 kb inversion clade</taxon>
        <taxon>NPAAA clade</taxon>
        <taxon>indigoferoid/millettioid clade</taxon>
        <taxon>Abreae</taxon>
        <taxon>Abrus</taxon>
    </lineage>
</organism>
<dbReference type="AlphaFoldDB" id="A0A8B8LQU2"/>
<feature type="region of interest" description="Disordered" evidence="1">
    <location>
        <begin position="258"/>
        <end position="281"/>
    </location>
</feature>
<dbReference type="OrthoDB" id="2356035at2759"/>
<dbReference type="PANTHER" id="PTHR31170:SF25">
    <property type="entry name" value="BNAA09G04570D PROTEIN"/>
    <property type="match status" value="1"/>
</dbReference>
<proteinExistence type="predicted"/>
<dbReference type="GeneID" id="113867490"/>
<dbReference type="KEGG" id="aprc:113867490"/>
<evidence type="ECO:0000313" key="4">
    <source>
        <dbReference type="RefSeq" id="XP_027358655.1"/>
    </source>
</evidence>
<keyword evidence="2" id="KW-1133">Transmembrane helix</keyword>
<feature type="transmembrane region" description="Helical" evidence="2">
    <location>
        <begin position="510"/>
        <end position="534"/>
    </location>
</feature>
<name>A0A8B8LQU2_ABRPR</name>
<keyword evidence="2" id="KW-0472">Membrane</keyword>
<keyword evidence="3" id="KW-1185">Reference proteome</keyword>
<dbReference type="RefSeq" id="XP_027358655.1">
    <property type="nucleotide sequence ID" value="XM_027502854.1"/>
</dbReference>
<evidence type="ECO:0000313" key="3">
    <source>
        <dbReference type="Proteomes" id="UP000694853"/>
    </source>
</evidence>
<evidence type="ECO:0000256" key="1">
    <source>
        <dbReference type="SAM" id="MobiDB-lite"/>
    </source>
</evidence>
<reference evidence="3" key="1">
    <citation type="journal article" date="2019" name="Toxins">
        <title>Detection of Abrin-Like and Prepropulchellin-Like Toxin Genes and Transcripts Using Whole Genome Sequencing and Full-Length Transcript Sequencing of Abrus precatorius.</title>
        <authorList>
            <person name="Hovde B.T."/>
            <person name="Daligault H.E."/>
            <person name="Hanschen E.R."/>
            <person name="Kunde Y.A."/>
            <person name="Johnson M.B."/>
            <person name="Starkenburg S.R."/>
            <person name="Johnson S.L."/>
        </authorList>
    </citation>
    <scope>NUCLEOTIDE SEQUENCE [LARGE SCALE GENOMIC DNA]</scope>
</reference>
<dbReference type="Pfam" id="PF03140">
    <property type="entry name" value="DUF247"/>
    <property type="match status" value="1"/>
</dbReference>
<evidence type="ECO:0000256" key="2">
    <source>
        <dbReference type="SAM" id="Phobius"/>
    </source>
</evidence>
<reference evidence="4" key="2">
    <citation type="submission" date="2025-08" db="UniProtKB">
        <authorList>
            <consortium name="RefSeq"/>
        </authorList>
    </citation>
    <scope>IDENTIFICATION</scope>
    <source>
        <tissue evidence="4">Young leaves</tissue>
    </source>
</reference>
<dbReference type="InterPro" id="IPR004158">
    <property type="entry name" value="DUF247_pln"/>
</dbReference>